<dbReference type="InterPro" id="IPR008753">
    <property type="entry name" value="Peptidase_M13_N"/>
</dbReference>
<accession>A0A1G7NL80</accession>
<dbReference type="EMBL" id="LT629690">
    <property type="protein sequence ID" value="SDF74701.1"/>
    <property type="molecule type" value="Genomic_DNA"/>
</dbReference>
<dbReference type="InterPro" id="IPR042089">
    <property type="entry name" value="Peptidase_M13_dom_2"/>
</dbReference>
<dbReference type="InterPro" id="IPR000718">
    <property type="entry name" value="Peptidase_M13"/>
</dbReference>
<dbReference type="RefSeq" id="WP_083346012.1">
    <property type="nucleotide sequence ID" value="NZ_LT629690.1"/>
</dbReference>
<dbReference type="PROSITE" id="PS51885">
    <property type="entry name" value="NEPRILYSIN"/>
    <property type="match status" value="1"/>
</dbReference>
<dbReference type="GO" id="GO:0046872">
    <property type="term" value="F:metal ion binding"/>
    <property type="evidence" value="ECO:0007669"/>
    <property type="project" value="UniProtKB-KW"/>
</dbReference>
<dbReference type="Proteomes" id="UP000182427">
    <property type="component" value="Chromosome I"/>
</dbReference>
<evidence type="ECO:0000256" key="6">
    <source>
        <dbReference type="ARBA" id="ARBA00023049"/>
    </source>
</evidence>
<name>A0A1G7NL80_9BACT</name>
<feature type="chain" id="PRO_5009242095" evidence="7">
    <location>
        <begin position="21"/>
        <end position="680"/>
    </location>
</feature>
<evidence type="ECO:0000256" key="4">
    <source>
        <dbReference type="ARBA" id="ARBA00022801"/>
    </source>
</evidence>
<organism evidence="10 11">
    <name type="scientific">Terriglobus roseus</name>
    <dbReference type="NCBI Taxonomy" id="392734"/>
    <lineage>
        <taxon>Bacteria</taxon>
        <taxon>Pseudomonadati</taxon>
        <taxon>Acidobacteriota</taxon>
        <taxon>Terriglobia</taxon>
        <taxon>Terriglobales</taxon>
        <taxon>Acidobacteriaceae</taxon>
        <taxon>Terriglobus</taxon>
    </lineage>
</organism>
<dbReference type="OrthoDB" id="9775677at2"/>
<dbReference type="Gene3D" id="3.40.390.10">
    <property type="entry name" value="Collagenase (Catalytic Domain)"/>
    <property type="match status" value="1"/>
</dbReference>
<dbReference type="GO" id="GO:0005886">
    <property type="term" value="C:plasma membrane"/>
    <property type="evidence" value="ECO:0007669"/>
    <property type="project" value="TreeGrafter"/>
</dbReference>
<keyword evidence="2" id="KW-0645">Protease</keyword>
<dbReference type="SUPFAM" id="SSF55486">
    <property type="entry name" value="Metalloproteases ('zincins'), catalytic domain"/>
    <property type="match status" value="1"/>
</dbReference>
<evidence type="ECO:0000313" key="10">
    <source>
        <dbReference type="EMBL" id="SDF74701.1"/>
    </source>
</evidence>
<evidence type="ECO:0000313" key="11">
    <source>
        <dbReference type="Proteomes" id="UP000182427"/>
    </source>
</evidence>
<feature type="signal peptide" evidence="7">
    <location>
        <begin position="1"/>
        <end position="20"/>
    </location>
</feature>
<sequence>MKLFRSAALAALLTTALPFAIPAQQHGVNASAIDKAVKPGDDFYKYANGTYLTKLSIPADRSSVSTFSVLDDRAQKLVAAIVTNPELQHAPAGSDGRKIADLYRSYMDEAAIEAHGRTALDAQLKPLLAIKDRHELAVQLGRSLRNDVDALNNTNYHTANLFGLWVAPSFNDPDHYAPYLLQGGLGLSSRDYYLSDAPRMKQVRDAYGKHLAAVFHLLGYENADERATAVLALETAIAQKQVSLADSENIEHANNPWTPEDFEKKAPGLDWKTYFAAAGLEHQKTFIVWQPSAFTAESDLVKSQPIAVWKDFLIAHMVTAYGSYVSKAFADERFEFVKAVTGTMAQRPRQQRAVMLVDDRLGDAVGKIYAAKYFTAEDKARVQTMVTNLMTAFRTRLETLTWMAPATRKEAIVKLDALQVSIGYTEKWRSYAALEIKPDDLFGNVWRASRFEYEYALSQIGKPTDRKEWTMTPQTVNAVNLPLDNALNFPAAILQPPFFDPARTDAANYGAIGAVIGHEISHTFDSEGAAFDSQGRVRNWWTEADLKHFNDSTAALAKQYDSYAPFPDLHVNGKQTLGENIADVAGLQAAYDAYRESLKGKSAPVVDGLTGDQQFFIAFAQNYAGLERENVLRAQVLGDPHSPGMYRAATVRNLDAWYDAFGVKTGDALYLKPEDRIHIW</sequence>
<dbReference type="GO" id="GO:0016485">
    <property type="term" value="P:protein processing"/>
    <property type="evidence" value="ECO:0007669"/>
    <property type="project" value="TreeGrafter"/>
</dbReference>
<keyword evidence="4" id="KW-0378">Hydrolase</keyword>
<keyword evidence="5" id="KW-0862">Zinc</keyword>
<dbReference type="PANTHER" id="PTHR11733:SF211">
    <property type="entry name" value="OLIGOPEPTIDASE LIPOPROTEIN M13 FAMILY"/>
    <property type="match status" value="1"/>
</dbReference>
<proteinExistence type="predicted"/>
<dbReference type="Pfam" id="PF05649">
    <property type="entry name" value="Peptidase_M13_N"/>
    <property type="match status" value="1"/>
</dbReference>
<evidence type="ECO:0000256" key="3">
    <source>
        <dbReference type="ARBA" id="ARBA00022723"/>
    </source>
</evidence>
<dbReference type="AlphaFoldDB" id="A0A1G7NL80"/>
<keyword evidence="11" id="KW-1185">Reference proteome</keyword>
<dbReference type="PANTHER" id="PTHR11733">
    <property type="entry name" value="ZINC METALLOPROTEASE FAMILY M13 NEPRILYSIN-RELATED"/>
    <property type="match status" value="1"/>
</dbReference>
<reference evidence="10 11" key="1">
    <citation type="submission" date="2016-10" db="EMBL/GenBank/DDBJ databases">
        <authorList>
            <person name="de Groot N.N."/>
        </authorList>
    </citation>
    <scope>NUCLEOTIDE SEQUENCE [LARGE SCALE GENOMIC DNA]</scope>
    <source>
        <strain evidence="10 11">GAS232</strain>
    </source>
</reference>
<feature type="domain" description="Peptidase M13 N-terminal" evidence="9">
    <location>
        <begin position="39"/>
        <end position="424"/>
    </location>
</feature>
<evidence type="ECO:0000259" key="9">
    <source>
        <dbReference type="Pfam" id="PF05649"/>
    </source>
</evidence>
<dbReference type="Gene3D" id="1.10.1380.10">
    <property type="entry name" value="Neutral endopeptidase , domain2"/>
    <property type="match status" value="1"/>
</dbReference>
<feature type="domain" description="Peptidase M13 C-terminal" evidence="8">
    <location>
        <begin position="477"/>
        <end position="677"/>
    </location>
</feature>
<dbReference type="InterPro" id="IPR024079">
    <property type="entry name" value="MetalloPept_cat_dom_sf"/>
</dbReference>
<evidence type="ECO:0000256" key="5">
    <source>
        <dbReference type="ARBA" id="ARBA00022833"/>
    </source>
</evidence>
<protein>
    <submittedName>
        <fullName evidence="10">Endothelin-converting enzyme Metallo peptidase. MEROPS family M13</fullName>
    </submittedName>
</protein>
<evidence type="ECO:0000259" key="8">
    <source>
        <dbReference type="Pfam" id="PF01431"/>
    </source>
</evidence>
<dbReference type="GO" id="GO:0004222">
    <property type="term" value="F:metalloendopeptidase activity"/>
    <property type="evidence" value="ECO:0007669"/>
    <property type="project" value="InterPro"/>
</dbReference>
<dbReference type="Pfam" id="PF01431">
    <property type="entry name" value="Peptidase_M13"/>
    <property type="match status" value="1"/>
</dbReference>
<keyword evidence="7" id="KW-0732">Signal</keyword>
<dbReference type="CDD" id="cd08662">
    <property type="entry name" value="M13"/>
    <property type="match status" value="1"/>
</dbReference>
<keyword evidence="6" id="KW-0482">Metalloprotease</keyword>
<comment type="cofactor">
    <cofactor evidence="1">
        <name>Zn(2+)</name>
        <dbReference type="ChEBI" id="CHEBI:29105"/>
    </cofactor>
</comment>
<gene>
    <name evidence="10" type="ORF">SAMN05444167_3184</name>
</gene>
<dbReference type="InterPro" id="IPR018497">
    <property type="entry name" value="Peptidase_M13_C"/>
</dbReference>
<evidence type="ECO:0000256" key="2">
    <source>
        <dbReference type="ARBA" id="ARBA00022670"/>
    </source>
</evidence>
<evidence type="ECO:0000256" key="7">
    <source>
        <dbReference type="SAM" id="SignalP"/>
    </source>
</evidence>
<evidence type="ECO:0000256" key="1">
    <source>
        <dbReference type="ARBA" id="ARBA00001947"/>
    </source>
</evidence>
<keyword evidence="3" id="KW-0479">Metal-binding</keyword>
<dbReference type="PRINTS" id="PR00786">
    <property type="entry name" value="NEPRILYSIN"/>
</dbReference>